<protein>
    <recommendedName>
        <fullName evidence="13">Disease resistance protein</fullName>
    </recommendedName>
</protein>
<evidence type="ECO:0000256" key="5">
    <source>
        <dbReference type="ARBA" id="ARBA00022821"/>
    </source>
</evidence>
<dbReference type="Gene3D" id="1.10.10.10">
    <property type="entry name" value="Winged helix-like DNA-binding domain superfamily/Winged helix DNA-binding domain"/>
    <property type="match status" value="1"/>
</dbReference>
<feature type="domain" description="Disease resistance N-terminal" evidence="8">
    <location>
        <begin position="8"/>
        <end position="89"/>
    </location>
</feature>
<dbReference type="EMBL" id="JAGFBR010000002">
    <property type="protein sequence ID" value="KAH0469395.1"/>
    <property type="molecule type" value="Genomic_DNA"/>
</dbReference>
<keyword evidence="12" id="KW-1185">Reference proteome</keyword>
<dbReference type="InterPro" id="IPR003591">
    <property type="entry name" value="Leu-rich_rpt_typical-subtyp"/>
</dbReference>
<dbReference type="Pfam" id="PF18052">
    <property type="entry name" value="Rx_N"/>
    <property type="match status" value="1"/>
</dbReference>
<evidence type="ECO:0000259" key="9">
    <source>
        <dbReference type="Pfam" id="PF23559"/>
    </source>
</evidence>
<dbReference type="GO" id="GO:0042742">
    <property type="term" value="P:defense response to bacterium"/>
    <property type="evidence" value="ECO:0007669"/>
    <property type="project" value="UniProtKB-ARBA"/>
</dbReference>
<proteinExistence type="inferred from homology"/>
<dbReference type="InterPro" id="IPR036388">
    <property type="entry name" value="WH-like_DNA-bd_sf"/>
</dbReference>
<evidence type="ECO:0000256" key="6">
    <source>
        <dbReference type="ARBA" id="ARBA00022840"/>
    </source>
</evidence>
<feature type="domain" description="NB-ARC" evidence="7">
    <location>
        <begin position="184"/>
        <end position="351"/>
    </location>
</feature>
<evidence type="ECO:0000259" key="8">
    <source>
        <dbReference type="Pfam" id="PF18052"/>
    </source>
</evidence>
<dbReference type="InterPro" id="IPR027417">
    <property type="entry name" value="P-loop_NTPase"/>
</dbReference>
<dbReference type="InterPro" id="IPR032675">
    <property type="entry name" value="LRR_dom_sf"/>
</dbReference>
<dbReference type="GO" id="GO:0002758">
    <property type="term" value="P:innate immune response-activating signaling pathway"/>
    <property type="evidence" value="ECO:0007669"/>
    <property type="project" value="UniProtKB-ARBA"/>
</dbReference>
<keyword evidence="3" id="KW-0677">Repeat</keyword>
<dbReference type="FunFam" id="1.10.10.10:FF:000322">
    <property type="entry name" value="Probable disease resistance protein At1g63360"/>
    <property type="match status" value="1"/>
</dbReference>
<keyword evidence="4" id="KW-0547">Nucleotide-binding</keyword>
<dbReference type="SUPFAM" id="SSF52540">
    <property type="entry name" value="P-loop containing nucleoside triphosphate hydrolases"/>
    <property type="match status" value="1"/>
</dbReference>
<evidence type="ECO:0008006" key="13">
    <source>
        <dbReference type="Google" id="ProtNLM"/>
    </source>
</evidence>
<dbReference type="Pfam" id="PF23559">
    <property type="entry name" value="WHD_DRP"/>
    <property type="match status" value="1"/>
</dbReference>
<keyword evidence="5" id="KW-0611">Plant defense</keyword>
<evidence type="ECO:0000259" key="7">
    <source>
        <dbReference type="Pfam" id="PF00931"/>
    </source>
</evidence>
<dbReference type="InterPro" id="IPR002182">
    <property type="entry name" value="NB-ARC"/>
</dbReference>
<dbReference type="InterPro" id="IPR042197">
    <property type="entry name" value="Apaf_helical"/>
</dbReference>
<dbReference type="GO" id="GO:0009626">
    <property type="term" value="P:plant-type hypersensitive response"/>
    <property type="evidence" value="ECO:0007669"/>
    <property type="project" value="UniProtKB-ARBA"/>
</dbReference>
<accession>A0AAV7H5G2</accession>
<dbReference type="SUPFAM" id="SSF52058">
    <property type="entry name" value="L domain-like"/>
    <property type="match status" value="1"/>
</dbReference>
<evidence type="ECO:0000313" key="11">
    <source>
        <dbReference type="EMBL" id="KAH0469395.1"/>
    </source>
</evidence>
<dbReference type="PRINTS" id="PR00364">
    <property type="entry name" value="DISEASERSIST"/>
</dbReference>
<dbReference type="Gene3D" id="3.80.10.10">
    <property type="entry name" value="Ribonuclease Inhibitor"/>
    <property type="match status" value="2"/>
</dbReference>
<name>A0AAV7H5G2_DENCH</name>
<dbReference type="Pfam" id="PF00931">
    <property type="entry name" value="NB-ARC"/>
    <property type="match status" value="1"/>
</dbReference>
<dbReference type="GO" id="GO:0043531">
    <property type="term" value="F:ADP binding"/>
    <property type="evidence" value="ECO:0007669"/>
    <property type="project" value="InterPro"/>
</dbReference>
<keyword evidence="6" id="KW-0067">ATP-binding</keyword>
<dbReference type="InterPro" id="IPR038005">
    <property type="entry name" value="RX-like_CC"/>
</dbReference>
<dbReference type="Gene3D" id="1.10.8.430">
    <property type="entry name" value="Helical domain of apoptotic protease-activating factors"/>
    <property type="match status" value="1"/>
</dbReference>
<dbReference type="GO" id="GO:0005524">
    <property type="term" value="F:ATP binding"/>
    <property type="evidence" value="ECO:0007669"/>
    <property type="project" value="UniProtKB-KW"/>
</dbReference>
<dbReference type="InterPro" id="IPR041118">
    <property type="entry name" value="Rx_N"/>
</dbReference>
<dbReference type="PANTHER" id="PTHR36766:SF70">
    <property type="entry name" value="DISEASE RESISTANCE PROTEIN RGA4"/>
    <property type="match status" value="1"/>
</dbReference>
<dbReference type="SMART" id="SM00369">
    <property type="entry name" value="LRR_TYP"/>
    <property type="match status" value="3"/>
</dbReference>
<evidence type="ECO:0000313" key="12">
    <source>
        <dbReference type="Proteomes" id="UP000775213"/>
    </source>
</evidence>
<dbReference type="InterPro" id="IPR001611">
    <property type="entry name" value="Leu-rich_rpt"/>
</dbReference>
<feature type="domain" description="Disease resistance R13L4/SHOC-2-like LRR" evidence="10">
    <location>
        <begin position="565"/>
        <end position="854"/>
    </location>
</feature>
<feature type="domain" description="Disease resistance protein winged helix" evidence="9">
    <location>
        <begin position="436"/>
        <end position="502"/>
    </location>
</feature>
<dbReference type="AlphaFoldDB" id="A0AAV7H5G2"/>
<dbReference type="Gene3D" id="1.20.5.4130">
    <property type="match status" value="1"/>
</dbReference>
<comment type="similarity">
    <text evidence="1">Belongs to the disease resistance NB-LRR family.</text>
</comment>
<dbReference type="Proteomes" id="UP000775213">
    <property type="component" value="Unassembled WGS sequence"/>
</dbReference>
<dbReference type="InterPro" id="IPR055414">
    <property type="entry name" value="LRR_R13L4/SHOC2-like"/>
</dbReference>
<organism evidence="11 12">
    <name type="scientific">Dendrobium chrysotoxum</name>
    <name type="common">Orchid</name>
    <dbReference type="NCBI Taxonomy" id="161865"/>
    <lineage>
        <taxon>Eukaryota</taxon>
        <taxon>Viridiplantae</taxon>
        <taxon>Streptophyta</taxon>
        <taxon>Embryophyta</taxon>
        <taxon>Tracheophyta</taxon>
        <taxon>Spermatophyta</taxon>
        <taxon>Magnoliopsida</taxon>
        <taxon>Liliopsida</taxon>
        <taxon>Asparagales</taxon>
        <taxon>Orchidaceae</taxon>
        <taxon>Epidendroideae</taxon>
        <taxon>Malaxideae</taxon>
        <taxon>Dendrobiinae</taxon>
        <taxon>Dendrobium</taxon>
    </lineage>
</organism>
<sequence>MAMILDAFMSKFSDLLADFVKEKVIMQLGVKDELHTLGRRMRRIQCLLNDAEKKKFDDSSTELWLSELKDVMYDAEDIIDLCRIEGTQLLADQNPESRTSSVRCDFSSAFSCFTSVPLRHEIGNRIKDINERLKQIYEDRERFKLEKSMISKTPQITLVDSRQTSSMNDPFVVGREVEVAANSLVDRLLGEKVDEKCRLFAVTGMGGIGKTTLAQRIINHPKIKNFFNLDPVWVCVSQTYSEIELLKLVIRKAKGSCVDSNTKSELQTVLSDSIASGQSLFLVLDDVWRADVWVELFRVPLYNSKGSVRILITTRDENVAKEMQAAYTHPVTHLSEESSWDMLRRRLFSEEEEELANGLKELGLKLVNKCKGLPLAIKVTAGVLLRKPRTKQAWTNFLNDNAWSISKLPEELRGALYLSFEDLPSHLKQCFLYFSLYPEDARLDPFEFAQFWVAEGFITKQQDSLTKDLAEEYFNELINRNLLLPKESWGECKMHDLVRSLAIFLSKEEASFGDSSVRNSTAAVKLRRLSVAKHKAAVEKLDSVADHGALRTLLAARSDLLLDDERLRRLSHLRVLDISWTQIQVLPDSIGNLMHLRYLNLNYTNITTIPESIGQLTNLQCLYISNCENLGQLPCGITQLHNLRLLDIDETPVISIPKGIKKLEHLKYLRGFVVANNESSSSKLEELNCLKQIRMLTIENLNRLQSETIVLRKLPNLSNLLLKFSVDKTIPCEEQELVVSEEQQLAVEELFDKIIPPESLEKFAIDGFFGRRFPNWMVSSSIEICVPNLTELIFVGITSCTQLPSLAQLPELRQLYIECATKVKKIGPEFFGSDVNSTRIAFPKLEHLQISDFPELEEWSFGTEVEQNTSPRLKLLPCLQELNIHDCPLLKQLPKGLEYSPMKRLSIFDASSLKSVDNLPAEIEELTLYGCDNLEKVCCPPTLKTLFVQECKALAYVEKLDSLQKLSFTDLSMDSLPEWLLKLLRQRGLQNDSNDDFLLYLRCSKEVLQGCLKGGIYWDLIQHIPHVSVYGGRYHLRYSKQPYVYETNL</sequence>
<dbReference type="Gene3D" id="3.40.50.300">
    <property type="entry name" value="P-loop containing nucleotide triphosphate hydrolases"/>
    <property type="match status" value="1"/>
</dbReference>
<dbReference type="PROSITE" id="PS51450">
    <property type="entry name" value="LRR"/>
    <property type="match status" value="1"/>
</dbReference>
<gene>
    <name evidence="11" type="ORF">IEQ34_000953</name>
</gene>
<evidence type="ECO:0000256" key="2">
    <source>
        <dbReference type="ARBA" id="ARBA00022614"/>
    </source>
</evidence>
<evidence type="ECO:0000256" key="1">
    <source>
        <dbReference type="ARBA" id="ARBA00008894"/>
    </source>
</evidence>
<evidence type="ECO:0000256" key="4">
    <source>
        <dbReference type="ARBA" id="ARBA00022741"/>
    </source>
</evidence>
<evidence type="ECO:0000256" key="3">
    <source>
        <dbReference type="ARBA" id="ARBA00022737"/>
    </source>
</evidence>
<evidence type="ECO:0000259" key="10">
    <source>
        <dbReference type="Pfam" id="PF23598"/>
    </source>
</evidence>
<dbReference type="PANTHER" id="PTHR36766">
    <property type="entry name" value="PLANT BROAD-SPECTRUM MILDEW RESISTANCE PROTEIN RPW8"/>
    <property type="match status" value="1"/>
</dbReference>
<dbReference type="CDD" id="cd14798">
    <property type="entry name" value="RX-CC_like"/>
    <property type="match status" value="1"/>
</dbReference>
<dbReference type="InterPro" id="IPR058922">
    <property type="entry name" value="WHD_DRP"/>
</dbReference>
<comment type="caution">
    <text evidence="11">The sequence shown here is derived from an EMBL/GenBank/DDBJ whole genome shotgun (WGS) entry which is preliminary data.</text>
</comment>
<dbReference type="Pfam" id="PF23598">
    <property type="entry name" value="LRR_14"/>
    <property type="match status" value="1"/>
</dbReference>
<reference evidence="11 12" key="1">
    <citation type="journal article" date="2021" name="Hortic Res">
        <title>Chromosome-scale assembly of the Dendrobium chrysotoxum genome enhances the understanding of orchid evolution.</title>
        <authorList>
            <person name="Zhang Y."/>
            <person name="Zhang G.Q."/>
            <person name="Zhang D."/>
            <person name="Liu X.D."/>
            <person name="Xu X.Y."/>
            <person name="Sun W.H."/>
            <person name="Yu X."/>
            <person name="Zhu X."/>
            <person name="Wang Z.W."/>
            <person name="Zhao X."/>
            <person name="Zhong W.Y."/>
            <person name="Chen H."/>
            <person name="Yin W.L."/>
            <person name="Huang T."/>
            <person name="Niu S.C."/>
            <person name="Liu Z.J."/>
        </authorList>
    </citation>
    <scope>NUCLEOTIDE SEQUENCE [LARGE SCALE GENOMIC DNA]</scope>
    <source>
        <strain evidence="11">Lindl</strain>
    </source>
</reference>
<keyword evidence="2" id="KW-0433">Leucine-rich repeat</keyword>